<dbReference type="RefSeq" id="WP_092929258.1">
    <property type="nucleotide sequence ID" value="NZ_FOMZ01000016.1"/>
</dbReference>
<keyword evidence="3" id="KW-1185">Reference proteome</keyword>
<protein>
    <recommendedName>
        <fullName evidence="4">Homeodomain-like domain-containing protein</fullName>
    </recommendedName>
</protein>
<reference evidence="3" key="1">
    <citation type="submission" date="2016-10" db="EMBL/GenBank/DDBJ databases">
        <authorList>
            <person name="Varghese N."/>
            <person name="Submissions S."/>
        </authorList>
    </citation>
    <scope>NUCLEOTIDE SEQUENCE [LARGE SCALE GENOMIC DNA]</scope>
    <source>
        <strain evidence="3">DSM 45004</strain>
    </source>
</reference>
<keyword evidence="1" id="KW-0175">Coiled coil</keyword>
<dbReference type="Proteomes" id="UP000198716">
    <property type="component" value="Unassembled WGS sequence"/>
</dbReference>
<gene>
    <name evidence="2" type="ORF">SAMN04487819_11684</name>
</gene>
<organism evidence="2 3">
    <name type="scientific">Actinopolyspora alba</name>
    <dbReference type="NCBI Taxonomy" id="673379"/>
    <lineage>
        <taxon>Bacteria</taxon>
        <taxon>Bacillati</taxon>
        <taxon>Actinomycetota</taxon>
        <taxon>Actinomycetes</taxon>
        <taxon>Actinopolysporales</taxon>
        <taxon>Actinopolysporaceae</taxon>
        <taxon>Actinopolyspora</taxon>
        <taxon>Actinopolyspora alba group</taxon>
    </lineage>
</organism>
<evidence type="ECO:0000313" key="2">
    <source>
        <dbReference type="EMBL" id="SFE55034.1"/>
    </source>
</evidence>
<name>A0A1I2BFS4_9ACTN</name>
<evidence type="ECO:0000256" key="1">
    <source>
        <dbReference type="SAM" id="Coils"/>
    </source>
</evidence>
<feature type="coiled-coil region" evidence="1">
    <location>
        <begin position="16"/>
        <end position="48"/>
    </location>
</feature>
<evidence type="ECO:0000313" key="3">
    <source>
        <dbReference type="Proteomes" id="UP000198716"/>
    </source>
</evidence>
<proteinExistence type="predicted"/>
<sequence length="79" mass="8821">MPAPRANRDTPTLRAVYEADQRVAELEAQLEQAKAKRLEAMLAAAAADDPVTPIAEQVRMSRRHVTRVLRQAGYDPHDD</sequence>
<dbReference type="AlphaFoldDB" id="A0A1I2BFS4"/>
<dbReference type="EMBL" id="FOMZ01000016">
    <property type="protein sequence ID" value="SFE55034.1"/>
    <property type="molecule type" value="Genomic_DNA"/>
</dbReference>
<evidence type="ECO:0008006" key="4">
    <source>
        <dbReference type="Google" id="ProtNLM"/>
    </source>
</evidence>
<accession>A0A1I2BFS4</accession>